<evidence type="ECO:0000313" key="1">
    <source>
        <dbReference type="EMBL" id="PPB79666.1"/>
    </source>
</evidence>
<dbReference type="Proteomes" id="UP000239736">
    <property type="component" value="Unassembled WGS sequence"/>
</dbReference>
<proteinExistence type="predicted"/>
<dbReference type="OrthoDB" id="7785670at2"/>
<evidence type="ECO:0000313" key="2">
    <source>
        <dbReference type="Proteomes" id="UP000239736"/>
    </source>
</evidence>
<keyword evidence="1" id="KW-0430">Lectin</keyword>
<name>A0A2S5JDT8_9RHOB</name>
<reference evidence="1 2" key="1">
    <citation type="submission" date="2018-01" db="EMBL/GenBank/DDBJ databases">
        <title>Genomic Encyclopedia of Archaeal and Bacterial Type Strains, Phase II (KMG-II): from individual species to whole genera.</title>
        <authorList>
            <person name="Goeker M."/>
        </authorList>
    </citation>
    <scope>NUCLEOTIDE SEQUENCE [LARGE SCALE GENOMIC DNA]</scope>
    <source>
        <strain evidence="1 2">DSM 12048</strain>
    </source>
</reference>
<comment type="caution">
    <text evidence="1">The sequence shown here is derived from an EMBL/GenBank/DDBJ whole genome shotgun (WGS) entry which is preliminary data.</text>
</comment>
<dbReference type="GO" id="GO:0030246">
    <property type="term" value="F:carbohydrate binding"/>
    <property type="evidence" value="ECO:0007669"/>
    <property type="project" value="UniProtKB-KW"/>
</dbReference>
<sequence length="744" mass="77876">MISPSSIGLSASNPVRPIAGVARSLGLNPFSRDRTLFDSGVAVGRNAADVPLRGHGQPGATIQARAVSVDDGGASSTAWADIATVGQDGTWAGVINVPRASSWFLPEIRLASDPSNVVRGTMRFGVGHVIAIWGQSEPDRILSTVHDGTTPPTIADGEAVQIFSGAAGNPKRDFVSNANPVTAAAAALAQTLVAARPGEKFALVFHTVPGTDPRSLVDDGDPSRAWANDRALHDVVTSDGSHVGIAAMSWFAAPGNLGASYAEALFPLFSGKTIDGTAVSFPATIQTGAGTYHADHWFGELYDYAHTRWVAYGPHRFDIDTDMQDATHYVGGGLHVNLANKQAARASWRAMLSLPDATMFLPLGLEPLTYVNGRDDGAGGWTDLAHPAGDTPDGTQAFARLTALAILQSAGLVGWPVPEFDNCLWEPSGAWVEFWCSAGPVTTTRRKRGEPALGTTHPHWTEVMGFQINGRPARRAEIVAGRVRVYPDSGSFTHADTVTFGEGGATGMIAYPDDMIAETWKNLPIVDVGAPGLDGIPVRPLPDPAVTANTLPVTAPSFATSASGPYFLDPQPVPAGTVAITHAARIRLDALPATSAILFAQAATGFDVELMNTGNLRITLEDGTGLRLISSAVVSAALVPGVWYDIVVSADHGAQVCRVMVDGALIATLPFSATGDGQFQSNRALSWLARNSGALQFVGRVEYLKTWLSATADGSAPASTPYKVITGPATAANSDPWKMDADAS</sequence>
<dbReference type="Gene3D" id="2.60.120.200">
    <property type="match status" value="1"/>
</dbReference>
<keyword evidence="2" id="KW-1185">Reference proteome</keyword>
<gene>
    <name evidence="1" type="ORF">LV82_02683</name>
</gene>
<dbReference type="RefSeq" id="WP_104072472.1">
    <property type="nucleotide sequence ID" value="NZ_PRDS01000010.1"/>
</dbReference>
<protein>
    <submittedName>
        <fullName evidence="1">Concanavalin A-like lectin/glucanase superfamily protein</fullName>
    </submittedName>
</protein>
<dbReference type="SUPFAM" id="SSF49899">
    <property type="entry name" value="Concanavalin A-like lectins/glucanases"/>
    <property type="match status" value="1"/>
</dbReference>
<dbReference type="EMBL" id="PRDS01000010">
    <property type="protein sequence ID" value="PPB79666.1"/>
    <property type="molecule type" value="Genomic_DNA"/>
</dbReference>
<dbReference type="AlphaFoldDB" id="A0A2S5JDT8"/>
<dbReference type="InterPro" id="IPR013320">
    <property type="entry name" value="ConA-like_dom_sf"/>
</dbReference>
<organism evidence="1 2">
    <name type="scientific">Albidovulum inexpectatum</name>
    <dbReference type="NCBI Taxonomy" id="196587"/>
    <lineage>
        <taxon>Bacteria</taxon>
        <taxon>Pseudomonadati</taxon>
        <taxon>Pseudomonadota</taxon>
        <taxon>Alphaproteobacteria</taxon>
        <taxon>Rhodobacterales</taxon>
        <taxon>Paracoccaceae</taxon>
        <taxon>Albidovulum</taxon>
    </lineage>
</organism>
<accession>A0A2S5JDT8</accession>